<proteinExistence type="inferred from homology"/>
<dbReference type="STRING" id="39841.SAMN05660836_00883"/>
<dbReference type="EMBL" id="FOUU01000002">
    <property type="protein sequence ID" value="SFM62076.1"/>
    <property type="molecule type" value="Genomic_DNA"/>
</dbReference>
<accession>A0A1I4SC44</accession>
<evidence type="ECO:0000313" key="4">
    <source>
        <dbReference type="Proteomes" id="UP000199611"/>
    </source>
</evidence>
<feature type="compositionally biased region" description="Polar residues" evidence="2">
    <location>
        <begin position="82"/>
        <end position="91"/>
    </location>
</feature>
<dbReference type="NCBIfam" id="NF003315">
    <property type="entry name" value="PRK04323.1"/>
    <property type="match status" value="1"/>
</dbReference>
<dbReference type="RefSeq" id="WP_093393774.1">
    <property type="nucleotide sequence ID" value="NZ_FOUU01000002.1"/>
</dbReference>
<organism evidence="3 4">
    <name type="scientific">Thermodesulforhabdus norvegica</name>
    <dbReference type="NCBI Taxonomy" id="39841"/>
    <lineage>
        <taxon>Bacteria</taxon>
        <taxon>Pseudomonadati</taxon>
        <taxon>Thermodesulfobacteriota</taxon>
        <taxon>Syntrophobacteria</taxon>
        <taxon>Syntrophobacterales</taxon>
        <taxon>Thermodesulforhabdaceae</taxon>
        <taxon>Thermodesulforhabdus</taxon>
    </lineage>
</organism>
<dbReference type="AlphaFoldDB" id="A0A1I4SC44"/>
<dbReference type="Proteomes" id="UP000199611">
    <property type="component" value="Unassembled WGS sequence"/>
</dbReference>
<gene>
    <name evidence="3" type="ORF">SAMN05660836_00883</name>
</gene>
<feature type="region of interest" description="Disordered" evidence="2">
    <location>
        <begin position="82"/>
        <end position="101"/>
    </location>
</feature>
<dbReference type="PANTHER" id="PTHR38449">
    <property type="entry name" value="REGULATORY PROTEIN TM_1690-RELATED"/>
    <property type="match status" value="1"/>
</dbReference>
<name>A0A1I4SC44_9BACT</name>
<dbReference type="Pfam" id="PF04025">
    <property type="entry name" value="RemA-like"/>
    <property type="match status" value="1"/>
</dbReference>
<comment type="similarity">
    <text evidence="1">Belongs to the RemA family.</text>
</comment>
<protein>
    <recommendedName>
        <fullName evidence="1">Putative regulatory protein SAMN05660836_00883</fullName>
    </recommendedName>
</protein>
<dbReference type="PANTHER" id="PTHR38449:SF1">
    <property type="entry name" value="REGULATORY PROTEIN SSL2874-RELATED"/>
    <property type="match status" value="1"/>
</dbReference>
<evidence type="ECO:0000313" key="3">
    <source>
        <dbReference type="EMBL" id="SFM62076.1"/>
    </source>
</evidence>
<sequence length="101" mass="10937">MQIKVVNIGFGNSVVANRIVAIVSPSSAPMKRLKEDARKANRLIDATMGRKTRSIIITDSNHVILSGVQAETLAQRLASIDQSSRESSSTVLFADNPEQES</sequence>
<dbReference type="HAMAP" id="MF_01503">
    <property type="entry name" value="RemA"/>
    <property type="match status" value="1"/>
</dbReference>
<evidence type="ECO:0000256" key="2">
    <source>
        <dbReference type="SAM" id="MobiDB-lite"/>
    </source>
</evidence>
<dbReference type="InterPro" id="IPR007169">
    <property type="entry name" value="RemA-like"/>
</dbReference>
<reference evidence="4" key="1">
    <citation type="submission" date="2016-10" db="EMBL/GenBank/DDBJ databases">
        <authorList>
            <person name="Varghese N."/>
            <person name="Submissions S."/>
        </authorList>
    </citation>
    <scope>NUCLEOTIDE SEQUENCE [LARGE SCALE GENOMIC DNA]</scope>
    <source>
        <strain evidence="4">DSM 9990</strain>
    </source>
</reference>
<keyword evidence="4" id="KW-1185">Reference proteome</keyword>
<dbReference type="OrthoDB" id="5432174at2"/>
<evidence type="ECO:0000256" key="1">
    <source>
        <dbReference type="HAMAP-Rule" id="MF_01503"/>
    </source>
</evidence>